<keyword evidence="5 7" id="KW-0030">Aminoacyl-tRNA synthetase</keyword>
<keyword evidence="4 7" id="KW-0648">Protein biosynthesis</keyword>
<dbReference type="STRING" id="1797689.A3F24_01110"/>
<dbReference type="InterPro" id="IPR004154">
    <property type="entry name" value="Anticodon-bd"/>
</dbReference>
<dbReference type="InterPro" id="IPR002316">
    <property type="entry name" value="Pro-tRNA-ligase_IIa"/>
</dbReference>
<dbReference type="Pfam" id="PF03129">
    <property type="entry name" value="HGTP_anticodon"/>
    <property type="match status" value="1"/>
</dbReference>
<keyword evidence="3 7" id="KW-0067">ATP-binding</keyword>
<sequence length="476" mass="54856">MIQEKKHLPKRSEDFSEWYNRVVLFSELADYGPAKGTMIFRPYGYGIWEEIQKAMDKEIKARGVQNAYFPLFIPESLLKKEKEHVEGFSPELAVVTIGGGEELKEKLIVRPTSETIMYEAYARWVQSWRDLPLLINQWNNVVRWEKRTYLFLRTSEFLWQEGHTAHATHEEAWEMVEWAIQMYAKIYRDYFAMPGYIGRKSESEKFAGADTTLTYEALMPEGKALQSCTSHDLGQNFARAFGIKFLDKEGKSQYVFQTSWGLSTRSIGGLVMLHGDDGGLRLPPRLAPIQVVIIPVKVEPALIKEAKRFEKELIEEGVRVKCDDREGESLGFRINKWELKGVPIRVEIGGEEIKKKELTFVRRDTGEKQKVKAKEGAKSIVKLLDQIQKKMLTEAEAALKKNTQNAASYEEFKTIMEKEKGFIRAFWCEDKACEAKIKEETKATTRCLPLDAKKEKGKCVYCGKTASYQWLFAQAY</sequence>
<protein>
    <recommendedName>
        <fullName evidence="7">Proline--tRNA ligase</fullName>
        <ecNumber evidence="7">6.1.1.15</ecNumber>
    </recommendedName>
    <alternativeName>
        <fullName evidence="7">Prolyl-tRNA synthetase</fullName>
        <shortName evidence="7">ProRS</shortName>
    </alternativeName>
</protein>
<evidence type="ECO:0000256" key="6">
    <source>
        <dbReference type="ARBA" id="ARBA00047671"/>
    </source>
</evidence>
<dbReference type="HAMAP" id="MF_01571">
    <property type="entry name" value="Pro_tRNA_synth_type3"/>
    <property type="match status" value="1"/>
</dbReference>
<dbReference type="CDD" id="cd00862">
    <property type="entry name" value="ProRS_anticodon_zinc"/>
    <property type="match status" value="1"/>
</dbReference>
<dbReference type="SMART" id="SM00946">
    <property type="entry name" value="ProRS-C_1"/>
    <property type="match status" value="1"/>
</dbReference>
<dbReference type="InterPro" id="IPR004499">
    <property type="entry name" value="Pro-tRNA-ligase_IIa_arc-type"/>
</dbReference>
<dbReference type="GO" id="GO:0005524">
    <property type="term" value="F:ATP binding"/>
    <property type="evidence" value="ECO:0007669"/>
    <property type="project" value="UniProtKB-UniRule"/>
</dbReference>
<dbReference type="GO" id="GO:0006433">
    <property type="term" value="P:prolyl-tRNA aminoacylation"/>
    <property type="evidence" value="ECO:0007669"/>
    <property type="project" value="UniProtKB-UniRule"/>
</dbReference>
<dbReference type="EMBL" id="MHIX01000042">
    <property type="protein sequence ID" value="OGY58526.1"/>
    <property type="molecule type" value="Genomic_DNA"/>
</dbReference>
<dbReference type="Pfam" id="PF09180">
    <property type="entry name" value="ProRS-C_1"/>
    <property type="match status" value="1"/>
</dbReference>
<dbReference type="Proteomes" id="UP000178515">
    <property type="component" value="Unassembled WGS sequence"/>
</dbReference>
<organism evidence="9 10">
    <name type="scientific">Candidatus Colwellbacteria bacterium RIFCSPHIGHO2_12_FULL_44_17</name>
    <dbReference type="NCBI Taxonomy" id="1797689"/>
    <lineage>
        <taxon>Bacteria</taxon>
        <taxon>Candidatus Colwelliibacteriota</taxon>
    </lineage>
</organism>
<reference evidence="9 10" key="1">
    <citation type="journal article" date="2016" name="Nat. Commun.">
        <title>Thousands of microbial genomes shed light on interconnected biogeochemical processes in an aquifer system.</title>
        <authorList>
            <person name="Anantharaman K."/>
            <person name="Brown C.T."/>
            <person name="Hug L.A."/>
            <person name="Sharon I."/>
            <person name="Castelle C.J."/>
            <person name="Probst A.J."/>
            <person name="Thomas B.C."/>
            <person name="Singh A."/>
            <person name="Wilkins M.J."/>
            <person name="Karaoz U."/>
            <person name="Brodie E.L."/>
            <person name="Williams K.H."/>
            <person name="Hubbard S.S."/>
            <person name="Banfield J.F."/>
        </authorList>
    </citation>
    <scope>NUCLEOTIDE SEQUENCE [LARGE SCALE GENOMIC DNA]</scope>
</reference>
<dbReference type="SUPFAM" id="SSF52954">
    <property type="entry name" value="Class II aaRS ABD-related"/>
    <property type="match status" value="1"/>
</dbReference>
<accession>A0A1G1Z3D4</accession>
<evidence type="ECO:0000259" key="8">
    <source>
        <dbReference type="PROSITE" id="PS50862"/>
    </source>
</evidence>
<dbReference type="SUPFAM" id="SSF64586">
    <property type="entry name" value="C-terminal domain of ProRS"/>
    <property type="match status" value="1"/>
</dbReference>
<comment type="catalytic activity">
    <reaction evidence="6 7">
        <text>tRNA(Pro) + L-proline + ATP = L-prolyl-tRNA(Pro) + AMP + diphosphate</text>
        <dbReference type="Rhea" id="RHEA:14305"/>
        <dbReference type="Rhea" id="RHEA-COMP:9700"/>
        <dbReference type="Rhea" id="RHEA-COMP:9702"/>
        <dbReference type="ChEBI" id="CHEBI:30616"/>
        <dbReference type="ChEBI" id="CHEBI:33019"/>
        <dbReference type="ChEBI" id="CHEBI:60039"/>
        <dbReference type="ChEBI" id="CHEBI:78442"/>
        <dbReference type="ChEBI" id="CHEBI:78532"/>
        <dbReference type="ChEBI" id="CHEBI:456215"/>
        <dbReference type="EC" id="6.1.1.15"/>
    </reaction>
</comment>
<evidence type="ECO:0000256" key="4">
    <source>
        <dbReference type="ARBA" id="ARBA00022917"/>
    </source>
</evidence>
<dbReference type="PANTHER" id="PTHR43382">
    <property type="entry name" value="PROLYL-TRNA SYNTHETASE"/>
    <property type="match status" value="1"/>
</dbReference>
<dbReference type="Gene3D" id="3.40.50.800">
    <property type="entry name" value="Anticodon-binding domain"/>
    <property type="match status" value="1"/>
</dbReference>
<evidence type="ECO:0000256" key="2">
    <source>
        <dbReference type="ARBA" id="ARBA00022741"/>
    </source>
</evidence>
<dbReference type="Gene3D" id="3.30.110.30">
    <property type="entry name" value="C-terminal domain of ProRS"/>
    <property type="match status" value="1"/>
</dbReference>
<dbReference type="NCBIfam" id="TIGR00408">
    <property type="entry name" value="proS_fam_I"/>
    <property type="match status" value="1"/>
</dbReference>
<feature type="domain" description="Aminoacyl-transfer RNA synthetases class-II family profile" evidence="8">
    <location>
        <begin position="36"/>
        <end position="283"/>
    </location>
</feature>
<keyword evidence="7" id="KW-0963">Cytoplasm</keyword>
<evidence type="ECO:0000313" key="9">
    <source>
        <dbReference type="EMBL" id="OGY58526.1"/>
    </source>
</evidence>
<evidence type="ECO:0000313" key="10">
    <source>
        <dbReference type="Proteomes" id="UP000178515"/>
    </source>
</evidence>
<dbReference type="GO" id="GO:0005737">
    <property type="term" value="C:cytoplasm"/>
    <property type="evidence" value="ECO:0007669"/>
    <property type="project" value="UniProtKB-SubCell"/>
</dbReference>
<dbReference type="InterPro" id="IPR006195">
    <property type="entry name" value="aa-tRNA-synth_II"/>
</dbReference>
<dbReference type="SUPFAM" id="SSF55681">
    <property type="entry name" value="Class II aaRS and biotin synthetases"/>
    <property type="match status" value="1"/>
</dbReference>
<comment type="subunit">
    <text evidence="7">Homodimer.</text>
</comment>
<dbReference type="InterPro" id="IPR016061">
    <property type="entry name" value="Pro-tRNA_ligase_II_C"/>
</dbReference>
<name>A0A1G1Z3D4_9BACT</name>
<comment type="domain">
    <text evidence="7">Consists of three domains: the N-terminal catalytic domain, the anticodon-binding domain and the C-terminal extension.</text>
</comment>
<dbReference type="InterPro" id="IPR045864">
    <property type="entry name" value="aa-tRNA-synth_II/BPL/LPL"/>
</dbReference>
<dbReference type="Gene3D" id="3.30.930.10">
    <property type="entry name" value="Bira Bifunctional Protein, Domain 2"/>
    <property type="match status" value="1"/>
</dbReference>
<comment type="similarity">
    <text evidence="7">Belongs to the class-II aminoacyl-tRNA synthetase family. ProS type 3 subfamily.</text>
</comment>
<dbReference type="FunFam" id="3.30.930.10:FF:000037">
    <property type="entry name" value="Proline--tRNA ligase"/>
    <property type="match status" value="1"/>
</dbReference>
<dbReference type="InterPro" id="IPR017449">
    <property type="entry name" value="Pro-tRNA_synth_II"/>
</dbReference>
<dbReference type="EC" id="6.1.1.15" evidence="7"/>
<comment type="function">
    <text evidence="7">Catalyzes the attachment of proline to tRNA(Pro) in a two-step reaction: proline is first activated by ATP to form Pro-AMP and then transferred to the acceptor end of tRNA(Pro).</text>
</comment>
<dbReference type="PRINTS" id="PR01046">
    <property type="entry name" value="TRNASYNTHPRO"/>
</dbReference>
<dbReference type="InterPro" id="IPR036621">
    <property type="entry name" value="Anticodon-bd_dom_sf"/>
</dbReference>
<gene>
    <name evidence="7" type="primary">proS</name>
    <name evidence="9" type="ORF">A3F24_01110</name>
</gene>
<dbReference type="InterPro" id="IPR002314">
    <property type="entry name" value="aa-tRNA-synt_IIb"/>
</dbReference>
<evidence type="ECO:0000256" key="3">
    <source>
        <dbReference type="ARBA" id="ARBA00022840"/>
    </source>
</evidence>
<dbReference type="GO" id="GO:0004827">
    <property type="term" value="F:proline-tRNA ligase activity"/>
    <property type="evidence" value="ECO:0007669"/>
    <property type="project" value="UniProtKB-UniRule"/>
</dbReference>
<keyword evidence="2 7" id="KW-0547">Nucleotide-binding</keyword>
<comment type="subcellular location">
    <subcellularLocation>
        <location evidence="7">Cytoplasm</location>
    </subcellularLocation>
</comment>
<dbReference type="InterPro" id="IPR033721">
    <property type="entry name" value="ProRS_core_arch_euk"/>
</dbReference>
<dbReference type="AlphaFoldDB" id="A0A1G1Z3D4"/>
<dbReference type="CDD" id="cd00778">
    <property type="entry name" value="ProRS_core_arch_euk"/>
    <property type="match status" value="1"/>
</dbReference>
<dbReference type="PROSITE" id="PS50862">
    <property type="entry name" value="AA_TRNA_LIGASE_II"/>
    <property type="match status" value="1"/>
</dbReference>
<keyword evidence="1 7" id="KW-0436">Ligase</keyword>
<evidence type="ECO:0000256" key="7">
    <source>
        <dbReference type="HAMAP-Rule" id="MF_01571"/>
    </source>
</evidence>
<dbReference type="GO" id="GO:0017101">
    <property type="term" value="C:aminoacyl-tRNA synthetase multienzyme complex"/>
    <property type="evidence" value="ECO:0007669"/>
    <property type="project" value="TreeGrafter"/>
</dbReference>
<proteinExistence type="inferred from homology"/>
<dbReference type="Pfam" id="PF00587">
    <property type="entry name" value="tRNA-synt_2b"/>
    <property type="match status" value="1"/>
</dbReference>
<evidence type="ECO:0000256" key="5">
    <source>
        <dbReference type="ARBA" id="ARBA00023146"/>
    </source>
</evidence>
<comment type="caution">
    <text evidence="9">The sequence shown here is derived from an EMBL/GenBank/DDBJ whole genome shotgun (WGS) entry which is preliminary data.</text>
</comment>
<dbReference type="PANTHER" id="PTHR43382:SF2">
    <property type="entry name" value="BIFUNCTIONAL GLUTAMATE_PROLINE--TRNA LIGASE"/>
    <property type="match status" value="1"/>
</dbReference>
<evidence type="ECO:0000256" key="1">
    <source>
        <dbReference type="ARBA" id="ARBA00022598"/>
    </source>
</evidence>